<dbReference type="Gene3D" id="1.10.10.10">
    <property type="entry name" value="Winged helix-like DNA-binding domain superfamily/Winged helix DNA-binding domain"/>
    <property type="match status" value="1"/>
</dbReference>
<proteinExistence type="predicted"/>
<evidence type="ECO:0000256" key="4">
    <source>
        <dbReference type="ARBA" id="ARBA00023163"/>
    </source>
</evidence>
<evidence type="ECO:0000256" key="3">
    <source>
        <dbReference type="ARBA" id="ARBA00023125"/>
    </source>
</evidence>
<dbReference type="PROSITE" id="PS50949">
    <property type="entry name" value="HTH_GNTR"/>
    <property type="match status" value="1"/>
</dbReference>
<dbReference type="Pfam" id="PF00392">
    <property type="entry name" value="GntR"/>
    <property type="match status" value="1"/>
</dbReference>
<dbReference type="AlphaFoldDB" id="A0A376DII5"/>
<dbReference type="SMART" id="SM00895">
    <property type="entry name" value="FCD"/>
    <property type="match status" value="1"/>
</dbReference>
<dbReference type="Proteomes" id="UP000255248">
    <property type="component" value="Unassembled WGS sequence"/>
</dbReference>
<organism evidence="6 7">
    <name type="scientific">Edwardsiella hoshinae</name>
    <dbReference type="NCBI Taxonomy" id="93378"/>
    <lineage>
        <taxon>Bacteria</taxon>
        <taxon>Pseudomonadati</taxon>
        <taxon>Pseudomonadota</taxon>
        <taxon>Gammaproteobacteria</taxon>
        <taxon>Enterobacterales</taxon>
        <taxon>Hafniaceae</taxon>
        <taxon>Edwardsiella</taxon>
    </lineage>
</organism>
<dbReference type="InterPro" id="IPR008920">
    <property type="entry name" value="TF_FadR/GntR_C"/>
</dbReference>
<dbReference type="PANTHER" id="PTHR43537">
    <property type="entry name" value="TRANSCRIPTIONAL REGULATOR, GNTR FAMILY"/>
    <property type="match status" value="1"/>
</dbReference>
<dbReference type="PANTHER" id="PTHR43537:SF5">
    <property type="entry name" value="UXU OPERON TRANSCRIPTIONAL REGULATOR"/>
    <property type="match status" value="1"/>
</dbReference>
<name>A0A376DII5_9GAMM</name>
<dbReference type="InterPro" id="IPR000524">
    <property type="entry name" value="Tscrpt_reg_HTH_GntR"/>
</dbReference>
<dbReference type="SUPFAM" id="SSF46785">
    <property type="entry name" value="Winged helix' DNA-binding domain"/>
    <property type="match status" value="1"/>
</dbReference>
<dbReference type="SUPFAM" id="SSF48008">
    <property type="entry name" value="GntR ligand-binding domain-like"/>
    <property type="match status" value="1"/>
</dbReference>
<evidence type="ECO:0000259" key="5">
    <source>
        <dbReference type="PROSITE" id="PS50949"/>
    </source>
</evidence>
<dbReference type="SMART" id="SM00345">
    <property type="entry name" value="HTH_GNTR"/>
    <property type="match status" value="1"/>
</dbReference>
<reference evidence="6 7" key="1">
    <citation type="submission" date="2018-06" db="EMBL/GenBank/DDBJ databases">
        <authorList>
            <consortium name="Pathogen Informatics"/>
            <person name="Doyle S."/>
        </authorList>
    </citation>
    <scope>NUCLEOTIDE SEQUENCE [LARGE SCALE GENOMIC DNA]</scope>
    <source>
        <strain evidence="6 7">NCTC12121</strain>
    </source>
</reference>
<dbReference type="InterPro" id="IPR011711">
    <property type="entry name" value="GntR_C"/>
</dbReference>
<keyword evidence="2" id="KW-0805">Transcription regulation</keyword>
<evidence type="ECO:0000313" key="6">
    <source>
        <dbReference type="EMBL" id="STC90063.1"/>
    </source>
</evidence>
<keyword evidence="1" id="KW-0678">Repressor</keyword>
<sequence>MASLRVLVDQCGWIRYARRDTAGVGSDGCCRARGERKRVHADSLGGAWCPAFARSGIVRRQGIAVDWFNKMRHNSSQTRPYQAVGEMIRRLIHETPYHPGMRLPAERELAERLAVTRTVVREALIMLELAGLVEVRRGAGIYVREALPQGEDERGDGNDAGPFELLQARQLLESNIAEFAALQATRDDILKMRRALQLEERELSQTAPGGPERGDMQFHLAIAEATHNSMLVDLFRQSWQWRENNPMWIQLHRHLNDTRYRAAWLDDHRQILAALIKKDARAAKLAMWQHLENVKQRLLAFSDVDAIDFDGYLFDSWPLDKLTS</sequence>
<evidence type="ECO:0000256" key="2">
    <source>
        <dbReference type="ARBA" id="ARBA00023015"/>
    </source>
</evidence>
<gene>
    <name evidence="6" type="primary">lutR_3</name>
    <name evidence="6" type="ORF">NCTC12121_02473</name>
</gene>
<dbReference type="InterPro" id="IPR036388">
    <property type="entry name" value="WH-like_DNA-bd_sf"/>
</dbReference>
<keyword evidence="3" id="KW-0238">DNA-binding</keyword>
<dbReference type="Gene3D" id="1.20.120.530">
    <property type="entry name" value="GntR ligand-binding domain-like"/>
    <property type="match status" value="1"/>
</dbReference>
<dbReference type="FunFam" id="1.20.120.530:FF:000002">
    <property type="entry name" value="GntR family transcriptional regulator"/>
    <property type="match status" value="1"/>
</dbReference>
<dbReference type="CDD" id="cd07377">
    <property type="entry name" value="WHTH_GntR"/>
    <property type="match status" value="1"/>
</dbReference>
<feature type="domain" description="HTH gntR-type" evidence="5">
    <location>
        <begin position="78"/>
        <end position="146"/>
    </location>
</feature>
<accession>A0A376DII5</accession>
<dbReference type="EMBL" id="UFXZ01000001">
    <property type="protein sequence ID" value="STC90063.1"/>
    <property type="molecule type" value="Genomic_DNA"/>
</dbReference>
<dbReference type="PRINTS" id="PR00035">
    <property type="entry name" value="HTHGNTR"/>
</dbReference>
<dbReference type="GO" id="GO:0003677">
    <property type="term" value="F:DNA binding"/>
    <property type="evidence" value="ECO:0007669"/>
    <property type="project" value="UniProtKB-KW"/>
</dbReference>
<dbReference type="NCBIfam" id="NF007588">
    <property type="entry name" value="PRK10225.1"/>
    <property type="match status" value="1"/>
</dbReference>
<dbReference type="STRING" id="93378.A9798_11640"/>
<evidence type="ECO:0000256" key="1">
    <source>
        <dbReference type="ARBA" id="ARBA00022491"/>
    </source>
</evidence>
<dbReference type="InterPro" id="IPR036390">
    <property type="entry name" value="WH_DNA-bd_sf"/>
</dbReference>
<dbReference type="GO" id="GO:0003700">
    <property type="term" value="F:DNA-binding transcription factor activity"/>
    <property type="evidence" value="ECO:0007669"/>
    <property type="project" value="InterPro"/>
</dbReference>
<keyword evidence="4" id="KW-0804">Transcription</keyword>
<evidence type="ECO:0000313" key="7">
    <source>
        <dbReference type="Proteomes" id="UP000255248"/>
    </source>
</evidence>
<protein>
    <submittedName>
        <fullName evidence="6">L-lactate utilization operon repressor</fullName>
    </submittedName>
</protein>
<dbReference type="Pfam" id="PF07729">
    <property type="entry name" value="FCD"/>
    <property type="match status" value="1"/>
</dbReference>